<name>A0A420EPC9_9SPHN</name>
<dbReference type="EMBL" id="RAPF01000002">
    <property type="protein sequence ID" value="RKF22538.1"/>
    <property type="molecule type" value="Genomic_DNA"/>
</dbReference>
<feature type="compositionally biased region" description="Basic and acidic residues" evidence="1">
    <location>
        <begin position="55"/>
        <end position="72"/>
    </location>
</feature>
<evidence type="ECO:0000256" key="2">
    <source>
        <dbReference type="SAM" id="SignalP"/>
    </source>
</evidence>
<feature type="region of interest" description="Disordered" evidence="1">
    <location>
        <begin position="38"/>
        <end position="85"/>
    </location>
</feature>
<organism evidence="3 4">
    <name type="scientific">Altericroceibacterium spongiae</name>
    <dbReference type="NCBI Taxonomy" id="2320269"/>
    <lineage>
        <taxon>Bacteria</taxon>
        <taxon>Pseudomonadati</taxon>
        <taxon>Pseudomonadota</taxon>
        <taxon>Alphaproteobacteria</taxon>
        <taxon>Sphingomonadales</taxon>
        <taxon>Erythrobacteraceae</taxon>
        <taxon>Altericroceibacterium</taxon>
    </lineage>
</organism>
<reference evidence="3 4" key="1">
    <citation type="submission" date="2018-09" db="EMBL/GenBank/DDBJ databases">
        <title>Altererythrobacter spongiae sp. nov., isolated from a marine sponge.</title>
        <authorList>
            <person name="Zhuang L."/>
            <person name="Luo L."/>
        </authorList>
    </citation>
    <scope>NUCLEOTIDE SEQUENCE [LARGE SCALE GENOMIC DNA]</scope>
    <source>
        <strain evidence="3 4">HN-Y73</strain>
    </source>
</reference>
<gene>
    <name evidence="3" type="ORF">D6851_04790</name>
</gene>
<sequence>MKKIAMFAAAAAMGLGLAACDSAAENNMEDQADAVEDQADATADAMTEGDVSEATEEKADAIEDAGEAKADAMEDAADDMDADPQ</sequence>
<keyword evidence="4" id="KW-1185">Reference proteome</keyword>
<evidence type="ECO:0000313" key="3">
    <source>
        <dbReference type="EMBL" id="RKF22538.1"/>
    </source>
</evidence>
<evidence type="ECO:0000256" key="1">
    <source>
        <dbReference type="SAM" id="MobiDB-lite"/>
    </source>
</evidence>
<dbReference type="PROSITE" id="PS51257">
    <property type="entry name" value="PROKAR_LIPOPROTEIN"/>
    <property type="match status" value="1"/>
</dbReference>
<proteinExistence type="predicted"/>
<feature type="signal peptide" evidence="2">
    <location>
        <begin position="1"/>
        <end position="23"/>
    </location>
</feature>
<protein>
    <submittedName>
        <fullName evidence="3">Uncharacterized protein</fullName>
    </submittedName>
</protein>
<comment type="caution">
    <text evidence="3">The sequence shown here is derived from an EMBL/GenBank/DDBJ whole genome shotgun (WGS) entry which is preliminary data.</text>
</comment>
<keyword evidence="2" id="KW-0732">Signal</keyword>
<dbReference type="AlphaFoldDB" id="A0A420EPC9"/>
<accession>A0A420EPC9</accession>
<feature type="chain" id="PRO_5019267149" evidence="2">
    <location>
        <begin position="24"/>
        <end position="85"/>
    </location>
</feature>
<dbReference type="RefSeq" id="WP_120323734.1">
    <property type="nucleotide sequence ID" value="NZ_RAPF01000002.1"/>
</dbReference>
<dbReference type="Proteomes" id="UP000284395">
    <property type="component" value="Unassembled WGS sequence"/>
</dbReference>
<evidence type="ECO:0000313" key="4">
    <source>
        <dbReference type="Proteomes" id="UP000284395"/>
    </source>
</evidence>
<feature type="compositionally biased region" description="Acidic residues" evidence="1">
    <location>
        <begin position="73"/>
        <end position="85"/>
    </location>
</feature>